<dbReference type="Gene3D" id="2.40.160.10">
    <property type="entry name" value="Porin"/>
    <property type="match status" value="1"/>
</dbReference>
<dbReference type="InterPro" id="IPR033900">
    <property type="entry name" value="Gram_neg_porin_domain"/>
</dbReference>
<keyword evidence="8" id="KW-0626">Porin</keyword>
<evidence type="ECO:0000256" key="3">
    <source>
        <dbReference type="ARBA" id="ARBA00022448"/>
    </source>
</evidence>
<gene>
    <name evidence="13" type="ORF">LMG28138_02421</name>
</gene>
<dbReference type="PRINTS" id="PR00184">
    <property type="entry name" value="NEISSPPORIN"/>
</dbReference>
<dbReference type="RefSeq" id="WP_175105003.1">
    <property type="nucleotide sequence ID" value="NZ_CADIKM010000009.1"/>
</dbReference>
<accession>A0A6S7B6J7</accession>
<evidence type="ECO:0000256" key="7">
    <source>
        <dbReference type="ARBA" id="ARBA00023065"/>
    </source>
</evidence>
<dbReference type="InterPro" id="IPR002299">
    <property type="entry name" value="Porin_Neis"/>
</dbReference>
<dbReference type="SUPFAM" id="SSF56935">
    <property type="entry name" value="Porins"/>
    <property type="match status" value="1"/>
</dbReference>
<evidence type="ECO:0000256" key="5">
    <source>
        <dbReference type="ARBA" id="ARBA00022692"/>
    </source>
</evidence>
<keyword evidence="5" id="KW-0812">Transmembrane</keyword>
<dbReference type="Proteomes" id="UP000494115">
    <property type="component" value="Unassembled WGS sequence"/>
</dbReference>
<dbReference type="PANTHER" id="PTHR34501:SF9">
    <property type="entry name" value="MAJOR OUTER MEMBRANE PROTEIN P.IA"/>
    <property type="match status" value="1"/>
</dbReference>
<dbReference type="AlphaFoldDB" id="A0A6S7B6J7"/>
<evidence type="ECO:0000256" key="6">
    <source>
        <dbReference type="ARBA" id="ARBA00022729"/>
    </source>
</evidence>
<comment type="subunit">
    <text evidence="2">Homotrimer.</text>
</comment>
<evidence type="ECO:0000256" key="2">
    <source>
        <dbReference type="ARBA" id="ARBA00011233"/>
    </source>
</evidence>
<sequence length="382" mass="40990">MKIKNYTSLLPTRYILTFAILASLIAAAPHARAQSSVTLYGLISVGMSYSSNAGGKPLYQMQSGPQQPSRFGLKGQEDLGGGRSAIFDLENGFSVTNGSASQGGRLFGRQAWVGIADKELGTITMGRQYDEMTKQLNWTESAVQFATYGAHIGDNDNIYDAVRLQNSVRYESPVIDGLSFAGQYAFSNQAGAFSNNSAFSAGSTYVRGPFKVAVAMSQFNHPAAPDNSSGAISDNYGFTSPFTTSQGGSGVETQRIFGIGAGYDFGIVRATLAYTNVLFDYLDTTGLRLQNAEISLTHNITPSLLVGVGYIYTTGEYSDSEKPHYNEVNLGIDYSFSPRTDVYLVGLYQRAGGAAQYAQIFSTAASTSNSETQVIAGIRTRF</sequence>
<evidence type="ECO:0000256" key="4">
    <source>
        <dbReference type="ARBA" id="ARBA00022452"/>
    </source>
</evidence>
<feature type="domain" description="Porin" evidence="12">
    <location>
        <begin position="21"/>
        <end position="350"/>
    </location>
</feature>
<organism evidence="13 14">
    <name type="scientific">Pararobbsia alpina</name>
    <dbReference type="NCBI Taxonomy" id="621374"/>
    <lineage>
        <taxon>Bacteria</taxon>
        <taxon>Pseudomonadati</taxon>
        <taxon>Pseudomonadota</taxon>
        <taxon>Betaproteobacteria</taxon>
        <taxon>Burkholderiales</taxon>
        <taxon>Burkholderiaceae</taxon>
        <taxon>Pararobbsia</taxon>
    </lineage>
</organism>
<proteinExistence type="predicted"/>
<dbReference type="InterPro" id="IPR050298">
    <property type="entry name" value="Gram-neg_bact_OMP"/>
</dbReference>
<dbReference type="InterPro" id="IPR001702">
    <property type="entry name" value="Porin_Gram-ve"/>
</dbReference>
<name>A0A6S7B6J7_9BURK</name>
<evidence type="ECO:0000313" key="14">
    <source>
        <dbReference type="Proteomes" id="UP000494115"/>
    </source>
</evidence>
<keyword evidence="9" id="KW-0472">Membrane</keyword>
<keyword evidence="4" id="KW-1134">Transmembrane beta strand</keyword>
<dbReference type="CDD" id="cd00342">
    <property type="entry name" value="gram_neg_porins"/>
    <property type="match status" value="1"/>
</dbReference>
<feature type="signal peptide" evidence="11">
    <location>
        <begin position="1"/>
        <end position="33"/>
    </location>
</feature>
<dbReference type="PANTHER" id="PTHR34501">
    <property type="entry name" value="PROTEIN YDDL-RELATED"/>
    <property type="match status" value="1"/>
</dbReference>
<dbReference type="GO" id="GO:0046930">
    <property type="term" value="C:pore complex"/>
    <property type="evidence" value="ECO:0007669"/>
    <property type="project" value="UniProtKB-KW"/>
</dbReference>
<feature type="chain" id="PRO_5028840060" description="Porin domain-containing protein" evidence="11">
    <location>
        <begin position="34"/>
        <end position="382"/>
    </location>
</feature>
<keyword evidence="14" id="KW-1185">Reference proteome</keyword>
<evidence type="ECO:0000256" key="9">
    <source>
        <dbReference type="ARBA" id="ARBA00023136"/>
    </source>
</evidence>
<dbReference type="InterPro" id="IPR023614">
    <property type="entry name" value="Porin_dom_sf"/>
</dbReference>
<dbReference type="GO" id="GO:0009279">
    <property type="term" value="C:cell outer membrane"/>
    <property type="evidence" value="ECO:0007669"/>
    <property type="project" value="UniProtKB-SubCell"/>
</dbReference>
<evidence type="ECO:0000256" key="10">
    <source>
        <dbReference type="ARBA" id="ARBA00023237"/>
    </source>
</evidence>
<evidence type="ECO:0000259" key="12">
    <source>
        <dbReference type="Pfam" id="PF13609"/>
    </source>
</evidence>
<keyword evidence="7" id="KW-0406">Ion transport</keyword>
<dbReference type="PRINTS" id="PR00182">
    <property type="entry name" value="ECOLNEIPORIN"/>
</dbReference>
<keyword evidence="3" id="KW-0813">Transport</keyword>
<reference evidence="13 14" key="1">
    <citation type="submission" date="2020-04" db="EMBL/GenBank/DDBJ databases">
        <authorList>
            <person name="De Canck E."/>
        </authorList>
    </citation>
    <scope>NUCLEOTIDE SEQUENCE [LARGE SCALE GENOMIC DNA]</scope>
    <source>
        <strain evidence="13 14">LMG 28138</strain>
    </source>
</reference>
<keyword evidence="10" id="KW-0998">Cell outer membrane</keyword>
<dbReference type="GO" id="GO:0015288">
    <property type="term" value="F:porin activity"/>
    <property type="evidence" value="ECO:0007669"/>
    <property type="project" value="UniProtKB-KW"/>
</dbReference>
<evidence type="ECO:0000256" key="8">
    <source>
        <dbReference type="ARBA" id="ARBA00023114"/>
    </source>
</evidence>
<dbReference type="GO" id="GO:0034220">
    <property type="term" value="P:monoatomic ion transmembrane transport"/>
    <property type="evidence" value="ECO:0007669"/>
    <property type="project" value="InterPro"/>
</dbReference>
<dbReference type="Pfam" id="PF13609">
    <property type="entry name" value="Porin_4"/>
    <property type="match status" value="1"/>
</dbReference>
<protein>
    <recommendedName>
        <fullName evidence="12">Porin domain-containing protein</fullName>
    </recommendedName>
</protein>
<evidence type="ECO:0000313" key="13">
    <source>
        <dbReference type="EMBL" id="CAB3787438.1"/>
    </source>
</evidence>
<evidence type="ECO:0000256" key="1">
    <source>
        <dbReference type="ARBA" id="ARBA00004571"/>
    </source>
</evidence>
<keyword evidence="6 11" id="KW-0732">Signal</keyword>
<dbReference type="EMBL" id="CADIKM010000009">
    <property type="protein sequence ID" value="CAB3787438.1"/>
    <property type="molecule type" value="Genomic_DNA"/>
</dbReference>
<comment type="subcellular location">
    <subcellularLocation>
        <location evidence="1">Cell outer membrane</location>
        <topology evidence="1">Multi-pass membrane protein</topology>
    </subcellularLocation>
</comment>
<evidence type="ECO:0000256" key="11">
    <source>
        <dbReference type="SAM" id="SignalP"/>
    </source>
</evidence>